<evidence type="ECO:0000313" key="1">
    <source>
        <dbReference type="EMBL" id="MDR6939410.1"/>
    </source>
</evidence>
<name>A0ABU1T2D2_9ACTO</name>
<comment type="caution">
    <text evidence="1">The sequence shown here is derived from an EMBL/GenBank/DDBJ whole genome shotgun (WGS) entry which is preliminary data.</text>
</comment>
<evidence type="ECO:0000313" key="2">
    <source>
        <dbReference type="Proteomes" id="UP001266099"/>
    </source>
</evidence>
<dbReference type="Proteomes" id="UP001266099">
    <property type="component" value="Unassembled WGS sequence"/>
</dbReference>
<reference evidence="1 2" key="1">
    <citation type="submission" date="2023-07" db="EMBL/GenBank/DDBJ databases">
        <title>Sequencing the genomes of 1000 actinobacteria strains.</title>
        <authorList>
            <person name="Klenk H.-P."/>
        </authorList>
    </citation>
    <scope>NUCLEOTIDE SEQUENCE [LARGE SCALE GENOMIC DNA]</scope>
    <source>
        <strain evidence="1 2">DSM 15539</strain>
    </source>
</reference>
<organism evidence="1 2">
    <name type="scientific">Arcanobacterium hippocoleae</name>
    <dbReference type="NCBI Taxonomy" id="149017"/>
    <lineage>
        <taxon>Bacteria</taxon>
        <taxon>Bacillati</taxon>
        <taxon>Actinomycetota</taxon>
        <taxon>Actinomycetes</taxon>
        <taxon>Actinomycetales</taxon>
        <taxon>Actinomycetaceae</taxon>
        <taxon>Arcanobacterium</taxon>
    </lineage>
</organism>
<accession>A0ABU1T2D2</accession>
<protein>
    <recommendedName>
        <fullName evidence="3">HTH-like domain-containing protein</fullName>
    </recommendedName>
</protein>
<keyword evidence="2" id="KW-1185">Reference proteome</keyword>
<gene>
    <name evidence="1" type="ORF">J2S36_000953</name>
</gene>
<proteinExistence type="predicted"/>
<evidence type="ECO:0008006" key="3">
    <source>
        <dbReference type="Google" id="ProtNLM"/>
    </source>
</evidence>
<sequence length="137" mass="16300">MIYPLVRELAAQRFLFHILVRFSCRVLKISWQDYYKWVKQPISRLEMQNRALIERLAYFHGEDPYVGYRILADDLNDEHQSQGRPMVCERRVWRLCNKAGVASQIIRRKGGYRKAGIRFMMTYLSVISQLLVRTKCG</sequence>
<dbReference type="EMBL" id="JAVDUJ010000001">
    <property type="protein sequence ID" value="MDR6939410.1"/>
    <property type="molecule type" value="Genomic_DNA"/>
</dbReference>